<sequence length="139" mass="15344">MLMVRVCYCAVQNNNTVTSTTARASNSSKPAEQSDNPLKNMIGCLRDDSVFKCFNERVGILIKVWREALLNSVRRNGDQPLQVNQGLENMIRDFGKAVYYGVSSFFSSFSLDDDDEARANAEGTDPTDKSGTALGNCIF</sequence>
<protein>
    <submittedName>
        <fullName evidence="1">Uncharacterized protein</fullName>
    </submittedName>
</protein>
<accession>A0AAN9TGB6</accession>
<gene>
    <name evidence="1" type="ORF">V9T40_014181</name>
</gene>
<reference evidence="1 2" key="1">
    <citation type="submission" date="2024-03" db="EMBL/GenBank/DDBJ databases">
        <title>Adaptation during the transition from Ophiocordyceps entomopathogen to insect associate is accompanied by gene loss and intensified selection.</title>
        <authorList>
            <person name="Ward C.M."/>
            <person name="Onetto C.A."/>
            <person name="Borneman A.R."/>
        </authorList>
    </citation>
    <scope>NUCLEOTIDE SEQUENCE [LARGE SCALE GENOMIC DNA]</scope>
    <source>
        <strain evidence="1">AWRI1</strain>
        <tissue evidence="1">Single Adult Female</tissue>
    </source>
</reference>
<evidence type="ECO:0000313" key="2">
    <source>
        <dbReference type="Proteomes" id="UP001367676"/>
    </source>
</evidence>
<dbReference type="EMBL" id="JBBCAQ010000033">
    <property type="protein sequence ID" value="KAK7582736.1"/>
    <property type="molecule type" value="Genomic_DNA"/>
</dbReference>
<organism evidence="1 2">
    <name type="scientific">Parthenolecanium corni</name>
    <dbReference type="NCBI Taxonomy" id="536013"/>
    <lineage>
        <taxon>Eukaryota</taxon>
        <taxon>Metazoa</taxon>
        <taxon>Ecdysozoa</taxon>
        <taxon>Arthropoda</taxon>
        <taxon>Hexapoda</taxon>
        <taxon>Insecta</taxon>
        <taxon>Pterygota</taxon>
        <taxon>Neoptera</taxon>
        <taxon>Paraneoptera</taxon>
        <taxon>Hemiptera</taxon>
        <taxon>Sternorrhyncha</taxon>
        <taxon>Coccoidea</taxon>
        <taxon>Coccidae</taxon>
        <taxon>Parthenolecanium</taxon>
    </lineage>
</organism>
<proteinExistence type="predicted"/>
<keyword evidence="2" id="KW-1185">Reference proteome</keyword>
<evidence type="ECO:0000313" key="1">
    <source>
        <dbReference type="EMBL" id="KAK7582736.1"/>
    </source>
</evidence>
<name>A0AAN9TGB6_9HEMI</name>
<dbReference type="AlphaFoldDB" id="A0AAN9TGB6"/>
<comment type="caution">
    <text evidence="1">The sequence shown here is derived from an EMBL/GenBank/DDBJ whole genome shotgun (WGS) entry which is preliminary data.</text>
</comment>
<dbReference type="Proteomes" id="UP001367676">
    <property type="component" value="Unassembled WGS sequence"/>
</dbReference>